<dbReference type="OrthoDB" id="5380073at2"/>
<dbReference type="Proteomes" id="UP000244224">
    <property type="component" value="Unassembled WGS sequence"/>
</dbReference>
<evidence type="ECO:0000313" key="1">
    <source>
        <dbReference type="EMBL" id="PTX52463.1"/>
    </source>
</evidence>
<dbReference type="AlphaFoldDB" id="A0A2T6B8S7"/>
<sequence>MTGPAAEALPAPALRPTRKRIWLLSDPHLNHANILTFRGNDGALIRPGFANVREMNERILEGWNSRVRHGDIGYWLGDMVIGDLPGFAKLWPKFNGSKRLIIGNHDDPKFLSSGGFFKKTGVERKFGEYGIFLSHRPAHESGLELNGQIMLNVHGHIHEKPSPPGPFRNVSVEVMNYEPIEIEELIAEREAVYGPWRDKSGKVRARGVIREDADA</sequence>
<dbReference type="Gene3D" id="3.60.21.10">
    <property type="match status" value="1"/>
</dbReference>
<name>A0A2T6B8S7_9RHOB</name>
<gene>
    <name evidence="1" type="ORF">C8N34_102243</name>
</gene>
<protein>
    <submittedName>
        <fullName evidence="1">Calcineurin-like phosphoesterase family protein</fullName>
    </submittedName>
</protein>
<organism evidence="1 2">
    <name type="scientific">Gemmobacter caeni</name>
    <dbReference type="NCBI Taxonomy" id="589035"/>
    <lineage>
        <taxon>Bacteria</taxon>
        <taxon>Pseudomonadati</taxon>
        <taxon>Pseudomonadota</taxon>
        <taxon>Alphaproteobacteria</taxon>
        <taxon>Rhodobacterales</taxon>
        <taxon>Paracoccaceae</taxon>
        <taxon>Gemmobacter</taxon>
    </lineage>
</organism>
<keyword evidence="2" id="KW-1185">Reference proteome</keyword>
<proteinExistence type="predicted"/>
<comment type="caution">
    <text evidence="1">The sequence shown here is derived from an EMBL/GenBank/DDBJ whole genome shotgun (WGS) entry which is preliminary data.</text>
</comment>
<accession>A0A2T6B8S7</accession>
<dbReference type="SUPFAM" id="SSF56300">
    <property type="entry name" value="Metallo-dependent phosphatases"/>
    <property type="match status" value="1"/>
</dbReference>
<dbReference type="InterPro" id="IPR029052">
    <property type="entry name" value="Metallo-depent_PP-like"/>
</dbReference>
<reference evidence="1 2" key="1">
    <citation type="submission" date="2018-04" db="EMBL/GenBank/DDBJ databases">
        <title>Genomic Encyclopedia of Archaeal and Bacterial Type Strains, Phase II (KMG-II): from individual species to whole genera.</title>
        <authorList>
            <person name="Goeker M."/>
        </authorList>
    </citation>
    <scope>NUCLEOTIDE SEQUENCE [LARGE SCALE GENOMIC DNA]</scope>
    <source>
        <strain evidence="1 2">DSM 21823</strain>
    </source>
</reference>
<dbReference type="EMBL" id="QBKP01000002">
    <property type="protein sequence ID" value="PTX52463.1"/>
    <property type="molecule type" value="Genomic_DNA"/>
</dbReference>
<dbReference type="RefSeq" id="WP_108127884.1">
    <property type="nucleotide sequence ID" value="NZ_QBKP01000002.1"/>
</dbReference>
<evidence type="ECO:0000313" key="2">
    <source>
        <dbReference type="Proteomes" id="UP000244224"/>
    </source>
</evidence>